<comment type="caution">
    <text evidence="1">The sequence shown here is derived from an EMBL/GenBank/DDBJ whole genome shotgun (WGS) entry which is preliminary data.</text>
</comment>
<sequence>MNRLPQELVDLLVTHSASILRQESNPNQEQRPPAPQSLAPFATVSPEFHYAVERLTFREIRLDSPDLNEFEAAITRHEHRGRAFKGVKYHVILPIDAPEPSARCETTWCRQRNCQAGLPAISRLLTFLSTQSAAKPIRLYVRFNETGKEKLQYKAEEQYFYSCLGLSNTEERDKIPAAPCVSHLFLGYEKGGQVTPDAIMGFIEKFTGMKDLSLLLREPDYFGEFRRRVDPLCSAVRSLGEGRKALRYEGMLEPSFFWPFANPEEPVPFWQTIEEMDMQIDMTTPTGCWYFKSPLDNSFGPSNGRPGSHAGMAVDPPGLSSHSALNRLAIEALHVQQQFRSVTRLMATVMWQSHIIHNIGPGQISVDYDADFPFEVDEREMVPLLEAMAKALVQMPHLRSFRLFLDLGMFHPGNDAMTRQRPQLWAINYRGPREKWGKLSYEMPEDGEEELVKVPRFYLHVGGWSPAEDLPDLFREVGRRNHGQEAIIVYHPPRFSGSAGEISAE</sequence>
<evidence type="ECO:0000313" key="2">
    <source>
        <dbReference type="Proteomes" id="UP000639643"/>
    </source>
</evidence>
<dbReference type="EMBL" id="WIGM01000094">
    <property type="protein sequence ID" value="KAF6840981.1"/>
    <property type="molecule type" value="Genomic_DNA"/>
</dbReference>
<accession>A0A8H6U5K3</accession>
<reference evidence="1" key="1">
    <citation type="journal article" date="2020" name="Phytopathology">
        <title>Genome Sequence Resources of Colletotrichum truncatum, C. plurivorum, C. musicola, and C. sojae: Four Species Pathogenic to Soybean (Glycine max).</title>
        <authorList>
            <person name="Rogerio F."/>
            <person name="Boufleur T.R."/>
            <person name="Ciampi-Guillardi M."/>
            <person name="Sukno S.A."/>
            <person name="Thon M.R."/>
            <person name="Massola Junior N.S."/>
            <person name="Baroncelli R."/>
        </authorList>
    </citation>
    <scope>NUCLEOTIDE SEQUENCE</scope>
    <source>
        <strain evidence="1">LFN0074</strain>
    </source>
</reference>
<protein>
    <submittedName>
        <fullName evidence="1">Uncharacterized protein</fullName>
    </submittedName>
</protein>
<evidence type="ECO:0000313" key="1">
    <source>
        <dbReference type="EMBL" id="KAF6840981.1"/>
    </source>
</evidence>
<dbReference type="AlphaFoldDB" id="A0A8H6U5K3"/>
<dbReference type="OrthoDB" id="5985073at2759"/>
<gene>
    <name evidence="1" type="ORF">CMUS01_03754</name>
</gene>
<organism evidence="1 2">
    <name type="scientific">Colletotrichum musicola</name>
    <dbReference type="NCBI Taxonomy" id="2175873"/>
    <lineage>
        <taxon>Eukaryota</taxon>
        <taxon>Fungi</taxon>
        <taxon>Dikarya</taxon>
        <taxon>Ascomycota</taxon>
        <taxon>Pezizomycotina</taxon>
        <taxon>Sordariomycetes</taxon>
        <taxon>Hypocreomycetidae</taxon>
        <taxon>Glomerellales</taxon>
        <taxon>Glomerellaceae</taxon>
        <taxon>Colletotrichum</taxon>
        <taxon>Colletotrichum orchidearum species complex</taxon>
    </lineage>
</organism>
<name>A0A8H6U5K3_9PEZI</name>
<keyword evidence="2" id="KW-1185">Reference proteome</keyword>
<proteinExistence type="predicted"/>
<dbReference type="Proteomes" id="UP000639643">
    <property type="component" value="Unassembled WGS sequence"/>
</dbReference>